<accession>S3K1I4</accession>
<keyword evidence="2" id="KW-1185">Reference proteome</keyword>
<dbReference type="Pfam" id="PF03692">
    <property type="entry name" value="CxxCxxCC"/>
    <property type="match status" value="1"/>
</dbReference>
<proteinExistence type="predicted"/>
<dbReference type="PANTHER" id="PTHR35866:SF1">
    <property type="entry name" value="YKGJ FAMILY CYSTEINE CLUSTER PROTEIN"/>
    <property type="match status" value="1"/>
</dbReference>
<gene>
    <name evidence="1" type="ORF">HMPREF9194_01072</name>
</gene>
<dbReference type="Proteomes" id="UP000014541">
    <property type="component" value="Unassembled WGS sequence"/>
</dbReference>
<dbReference type="PANTHER" id="PTHR35866">
    <property type="entry name" value="PUTATIVE-RELATED"/>
    <property type="match status" value="1"/>
</dbReference>
<dbReference type="OrthoDB" id="9810361at2"/>
<comment type="caution">
    <text evidence="1">The sequence shown here is derived from an EMBL/GenBank/DDBJ whole genome shotgun (WGS) entry which is preliminary data.</text>
</comment>
<evidence type="ECO:0000313" key="1">
    <source>
        <dbReference type="EMBL" id="EPF30751.1"/>
    </source>
</evidence>
<name>S3K1I4_TREMA</name>
<dbReference type="STRING" id="1125699.HMPREF9194_01072"/>
<organism evidence="1 2">
    <name type="scientific">Treponema maltophilum ATCC 51939</name>
    <dbReference type="NCBI Taxonomy" id="1125699"/>
    <lineage>
        <taxon>Bacteria</taxon>
        <taxon>Pseudomonadati</taxon>
        <taxon>Spirochaetota</taxon>
        <taxon>Spirochaetia</taxon>
        <taxon>Spirochaetales</taxon>
        <taxon>Treponemataceae</taxon>
        <taxon>Treponema</taxon>
    </lineage>
</organism>
<dbReference type="HOGENOM" id="CLU_125010_1_0_12"/>
<evidence type="ECO:0000313" key="2">
    <source>
        <dbReference type="Proteomes" id="UP000014541"/>
    </source>
</evidence>
<dbReference type="AlphaFoldDB" id="S3K1I4"/>
<dbReference type="PATRIC" id="fig|1125699.3.peg.1095"/>
<evidence type="ECO:0008006" key="3">
    <source>
        <dbReference type="Google" id="ProtNLM"/>
    </source>
</evidence>
<dbReference type="RefSeq" id="WP_016525362.1">
    <property type="nucleotide sequence ID" value="NZ_KE332518.1"/>
</dbReference>
<sequence length="157" mass="18221">MNDTFYSQGLRFSCARCSHCCRIEPGLVYLSRSDLTNLCKWFNLKEAEFIRLYCRFVYNADGKRLLSLREKANYDCILWKDGCTAYGARPVQCSTYPFWPFILQNRQAWDEESLSCPGINKGELHGAEEIEGALKEYRSNSPLEYEEVSRILEGTEL</sequence>
<dbReference type="EMBL" id="ATFF01000006">
    <property type="protein sequence ID" value="EPF30751.1"/>
    <property type="molecule type" value="Genomic_DNA"/>
</dbReference>
<reference evidence="1 2" key="1">
    <citation type="submission" date="2013-04" db="EMBL/GenBank/DDBJ databases">
        <title>The Genome Sequence of Treponema maltophilum ATCC 51939.</title>
        <authorList>
            <consortium name="The Broad Institute Genomics Platform"/>
            <person name="Earl A."/>
            <person name="Ward D."/>
            <person name="Feldgarden M."/>
            <person name="Gevers D."/>
            <person name="Leonetti C."/>
            <person name="Blanton J.M."/>
            <person name="Dewhirst F.E."/>
            <person name="Izard J."/>
            <person name="Walker B."/>
            <person name="Young S."/>
            <person name="Zeng Q."/>
            <person name="Gargeya S."/>
            <person name="Fitzgerald M."/>
            <person name="Haas B."/>
            <person name="Abouelleil A."/>
            <person name="Allen A.W."/>
            <person name="Alvarado L."/>
            <person name="Arachchi H.M."/>
            <person name="Berlin A.M."/>
            <person name="Chapman S.B."/>
            <person name="Gainer-Dewar J."/>
            <person name="Goldberg J."/>
            <person name="Griggs A."/>
            <person name="Gujja S."/>
            <person name="Hansen M."/>
            <person name="Howarth C."/>
            <person name="Imamovic A."/>
            <person name="Ireland A."/>
            <person name="Larimer J."/>
            <person name="McCowan C."/>
            <person name="Murphy C."/>
            <person name="Pearson M."/>
            <person name="Poon T.W."/>
            <person name="Priest M."/>
            <person name="Roberts A."/>
            <person name="Saif S."/>
            <person name="Shea T."/>
            <person name="Sisk P."/>
            <person name="Sykes S."/>
            <person name="Wortman J."/>
            <person name="Nusbaum C."/>
            <person name="Birren B."/>
        </authorList>
    </citation>
    <scope>NUCLEOTIDE SEQUENCE [LARGE SCALE GENOMIC DNA]</scope>
    <source>
        <strain evidence="1 2">ATCC 51939</strain>
    </source>
</reference>
<dbReference type="InterPro" id="IPR005358">
    <property type="entry name" value="Puta_zinc/iron-chelating_dom"/>
</dbReference>
<dbReference type="eggNOG" id="COG0727">
    <property type="taxonomic scope" value="Bacteria"/>
</dbReference>
<protein>
    <recommendedName>
        <fullName evidence="3">YkgJ family cysteine cluster protein</fullName>
    </recommendedName>
</protein>